<evidence type="ECO:0000256" key="6">
    <source>
        <dbReference type="ARBA" id="ARBA00022989"/>
    </source>
</evidence>
<evidence type="ECO:0000256" key="7">
    <source>
        <dbReference type="ARBA" id="ARBA00023136"/>
    </source>
</evidence>
<dbReference type="InterPro" id="IPR023271">
    <property type="entry name" value="Aquaporin-like"/>
</dbReference>
<proteinExistence type="inferred from homology"/>
<feature type="transmembrane region" description="Helical" evidence="9">
    <location>
        <begin position="157"/>
        <end position="178"/>
    </location>
</feature>
<keyword evidence="11" id="KW-1185">Reference proteome</keyword>
<dbReference type="SUPFAM" id="SSF81338">
    <property type="entry name" value="Aquaporin-like"/>
    <property type="match status" value="1"/>
</dbReference>
<evidence type="ECO:0000256" key="4">
    <source>
        <dbReference type="ARBA" id="ARBA00022475"/>
    </source>
</evidence>
<feature type="transmembrane region" description="Helical" evidence="9">
    <location>
        <begin position="198"/>
        <end position="219"/>
    </location>
</feature>
<comment type="similarity">
    <text evidence="2 8">Belongs to the MIP/aquaporin (TC 1.A.8) family.</text>
</comment>
<evidence type="ECO:0000313" key="10">
    <source>
        <dbReference type="EMBL" id="MFC6316092.1"/>
    </source>
</evidence>
<feature type="transmembrane region" description="Helical" evidence="9">
    <location>
        <begin position="123"/>
        <end position="145"/>
    </location>
</feature>
<evidence type="ECO:0000313" key="11">
    <source>
        <dbReference type="Proteomes" id="UP001596310"/>
    </source>
</evidence>
<protein>
    <submittedName>
        <fullName evidence="10">MIP/aquaporin family protein</fullName>
    </submittedName>
</protein>
<dbReference type="Pfam" id="PF00230">
    <property type="entry name" value="MIP"/>
    <property type="match status" value="1"/>
</dbReference>
<dbReference type="InterPro" id="IPR000425">
    <property type="entry name" value="MIP"/>
</dbReference>
<feature type="transmembrane region" description="Helical" evidence="9">
    <location>
        <begin position="12"/>
        <end position="33"/>
    </location>
</feature>
<dbReference type="InterPro" id="IPR022357">
    <property type="entry name" value="MIP_CS"/>
</dbReference>
<keyword evidence="7 9" id="KW-0472">Membrane</keyword>
<evidence type="ECO:0000256" key="1">
    <source>
        <dbReference type="ARBA" id="ARBA00004651"/>
    </source>
</evidence>
<keyword evidence="5 8" id="KW-0812">Transmembrane</keyword>
<dbReference type="Gene3D" id="1.20.1080.10">
    <property type="entry name" value="Glycerol uptake facilitator protein"/>
    <property type="match status" value="1"/>
</dbReference>
<organism evidence="10 11">
    <name type="scientific">Lapidilactobacillus achengensis</name>
    <dbReference type="NCBI Taxonomy" id="2486000"/>
    <lineage>
        <taxon>Bacteria</taxon>
        <taxon>Bacillati</taxon>
        <taxon>Bacillota</taxon>
        <taxon>Bacilli</taxon>
        <taxon>Lactobacillales</taxon>
        <taxon>Lactobacillaceae</taxon>
        <taxon>Lapidilactobacillus</taxon>
    </lineage>
</organism>
<dbReference type="PANTHER" id="PTHR19139:SF199">
    <property type="entry name" value="MIP17260P"/>
    <property type="match status" value="1"/>
</dbReference>
<evidence type="ECO:0000256" key="2">
    <source>
        <dbReference type="ARBA" id="ARBA00006175"/>
    </source>
</evidence>
<dbReference type="EMBL" id="JBHSSM010000024">
    <property type="protein sequence ID" value="MFC6316092.1"/>
    <property type="molecule type" value="Genomic_DNA"/>
</dbReference>
<comment type="subcellular location">
    <subcellularLocation>
        <location evidence="1">Cell membrane</location>
        <topology evidence="1">Multi-pass membrane protein</topology>
    </subcellularLocation>
</comment>
<gene>
    <name evidence="10" type="ORF">ACFQHW_11005</name>
</gene>
<evidence type="ECO:0000256" key="8">
    <source>
        <dbReference type="RuleBase" id="RU000477"/>
    </source>
</evidence>
<accession>A0ABW1UQ70</accession>
<dbReference type="PROSITE" id="PS00221">
    <property type="entry name" value="MIP"/>
    <property type="match status" value="1"/>
</dbReference>
<feature type="transmembrane region" description="Helical" evidence="9">
    <location>
        <begin position="39"/>
        <end position="61"/>
    </location>
</feature>
<comment type="caution">
    <text evidence="10">The sequence shown here is derived from an EMBL/GenBank/DDBJ whole genome shotgun (WGS) entry which is preliminary data.</text>
</comment>
<keyword evidence="6 9" id="KW-1133">Transmembrane helix</keyword>
<dbReference type="PANTHER" id="PTHR19139">
    <property type="entry name" value="AQUAPORIN TRANSPORTER"/>
    <property type="match status" value="1"/>
</dbReference>
<dbReference type="RefSeq" id="WP_125597296.1">
    <property type="nucleotide sequence ID" value="NZ_JBHSSM010000024.1"/>
</dbReference>
<dbReference type="InterPro" id="IPR034294">
    <property type="entry name" value="Aquaporin_transptr"/>
</dbReference>
<evidence type="ECO:0000256" key="5">
    <source>
        <dbReference type="ARBA" id="ARBA00022692"/>
    </source>
</evidence>
<dbReference type="PRINTS" id="PR00783">
    <property type="entry name" value="MINTRINSICP"/>
</dbReference>
<name>A0ABW1UQ70_9LACO</name>
<evidence type="ECO:0000256" key="9">
    <source>
        <dbReference type="SAM" id="Phobius"/>
    </source>
</evidence>
<dbReference type="Proteomes" id="UP001596310">
    <property type="component" value="Unassembled WGS sequence"/>
</dbReference>
<sequence length="224" mass="23926">MISKFHNLDKYVAEFLGTFVMMIIGTGYCLFIGSGNPYFVALAFVLPILVMIFAVGDLSGAHFNPAVSLAFWLVHQLSGREFIGYLVAQFLGATAASGLLRNWTLAAGLSAQHLGETDFSINAGSAFLIEMTITFILVGVILFVTDTDFGHPEAGPWVIGVVLGCLIILGQKLTGASLNPARSFGPAIFLGGQVLRHYWLYVLAPLAGGALAALVYRVIKANRA</sequence>
<keyword evidence="3 8" id="KW-0813">Transport</keyword>
<reference evidence="11" key="1">
    <citation type="journal article" date="2019" name="Int. J. Syst. Evol. Microbiol.">
        <title>The Global Catalogue of Microorganisms (GCM) 10K type strain sequencing project: providing services to taxonomists for standard genome sequencing and annotation.</title>
        <authorList>
            <consortium name="The Broad Institute Genomics Platform"/>
            <consortium name="The Broad Institute Genome Sequencing Center for Infectious Disease"/>
            <person name="Wu L."/>
            <person name="Ma J."/>
        </authorList>
    </citation>
    <scope>NUCLEOTIDE SEQUENCE [LARGE SCALE GENOMIC DNA]</scope>
    <source>
        <strain evidence="11">CCM 8897</strain>
    </source>
</reference>
<keyword evidence="4" id="KW-1003">Cell membrane</keyword>
<feature type="transmembrane region" description="Helical" evidence="9">
    <location>
        <begin position="82"/>
        <end position="103"/>
    </location>
</feature>
<evidence type="ECO:0000256" key="3">
    <source>
        <dbReference type="ARBA" id="ARBA00022448"/>
    </source>
</evidence>